<keyword evidence="1" id="KW-0175">Coiled coil</keyword>
<proteinExistence type="predicted"/>
<feature type="chain" id="PRO_5002945587" evidence="2">
    <location>
        <begin position="24"/>
        <end position="151"/>
    </location>
</feature>
<dbReference type="GeneID" id="57304875"/>
<evidence type="ECO:0000313" key="4">
    <source>
        <dbReference type="Proteomes" id="UP000004386"/>
    </source>
</evidence>
<reference evidence="3 4" key="1">
    <citation type="submission" date="2009-05" db="EMBL/GenBank/DDBJ databases">
        <authorList>
            <person name="Setubal J.C."/>
            <person name="Boyle S."/>
            <person name="Crasta O.R."/>
            <person name="Gillespie J.J."/>
            <person name="Kenyon R.W."/>
            <person name="Lu J."/>
            <person name="Mane S."/>
            <person name="Nagrani S."/>
            <person name="Shallom J.M."/>
            <person name="Shallom S."/>
            <person name="Shukla M."/>
            <person name="Snyder E.E."/>
            <person name="Sobral B.W."/>
            <person name="Wattam A.R."/>
            <person name="Will R."/>
            <person name="Williams K."/>
            <person name="Yoo H."/>
            <person name="Munk C."/>
            <person name="Tapia R."/>
            <person name="Green L."/>
            <person name="Rogers Y."/>
            <person name="Detter J.C."/>
            <person name="Bruce D."/>
            <person name="Brettin T.S."/>
            <person name="Tsolis R."/>
        </authorList>
    </citation>
    <scope>NUCLEOTIDE SEQUENCE [LARGE SCALE GENOMIC DNA]</scope>
    <source>
        <strain evidence="3 4">LMG 3301</strain>
    </source>
</reference>
<feature type="coiled-coil region" evidence="1">
    <location>
        <begin position="62"/>
        <end position="89"/>
    </location>
</feature>
<evidence type="ECO:0000313" key="3">
    <source>
        <dbReference type="EMBL" id="EEQ94482.1"/>
    </source>
</evidence>
<feature type="signal peptide" evidence="2">
    <location>
        <begin position="1"/>
        <end position="23"/>
    </location>
</feature>
<evidence type="ECO:0000256" key="2">
    <source>
        <dbReference type="SAM" id="SignalP"/>
    </source>
</evidence>
<accession>C4WQE2</accession>
<dbReference type="RefSeq" id="WP_006469836.1">
    <property type="nucleotide sequence ID" value="NZ_ACQA01000002.1"/>
</dbReference>
<sequence>MKRFQAPINVWLPVFLLMMVAGAPQISESASLAQERFKGVARTDARIQRLVMIGQLCRKLTEEDAQAILANSRAELEAARAKLANDEQEWARIWQEGVFVGATQAADIPDAVYDAGCAHFTRPDGPLTAIMTWSGKSQSGNDVRVPRRAIP</sequence>
<gene>
    <name evidence="3" type="ORF">OINT_2001712</name>
</gene>
<dbReference type="EMBL" id="ACQA01000002">
    <property type="protein sequence ID" value="EEQ94482.1"/>
    <property type="molecule type" value="Genomic_DNA"/>
</dbReference>
<comment type="caution">
    <text evidence="3">The sequence shown here is derived from an EMBL/GenBank/DDBJ whole genome shotgun (WGS) entry which is preliminary data.</text>
</comment>
<dbReference type="Proteomes" id="UP000004386">
    <property type="component" value="Unassembled WGS sequence"/>
</dbReference>
<keyword evidence="2" id="KW-0732">Signal</keyword>
<organism evidence="3 4">
    <name type="scientific">Brucella intermedia LMG 3301</name>
    <dbReference type="NCBI Taxonomy" id="641118"/>
    <lineage>
        <taxon>Bacteria</taxon>
        <taxon>Pseudomonadati</taxon>
        <taxon>Pseudomonadota</taxon>
        <taxon>Alphaproteobacteria</taxon>
        <taxon>Hyphomicrobiales</taxon>
        <taxon>Brucellaceae</taxon>
        <taxon>Brucella/Ochrobactrum group</taxon>
        <taxon>Brucella</taxon>
    </lineage>
</organism>
<protein>
    <submittedName>
        <fullName evidence="3">Uncharacterized protein</fullName>
    </submittedName>
</protein>
<dbReference type="HOGENOM" id="CLU_1729519_0_0_5"/>
<evidence type="ECO:0000256" key="1">
    <source>
        <dbReference type="SAM" id="Coils"/>
    </source>
</evidence>
<dbReference type="AlphaFoldDB" id="C4WQE2"/>
<name>C4WQE2_9HYPH</name>